<dbReference type="GO" id="GO:0008654">
    <property type="term" value="P:phospholipid biosynthetic process"/>
    <property type="evidence" value="ECO:0007669"/>
    <property type="project" value="UniProtKB-UniRule"/>
</dbReference>
<evidence type="ECO:0000313" key="13">
    <source>
        <dbReference type="EMBL" id="MBB5209710.1"/>
    </source>
</evidence>
<dbReference type="SMART" id="SM00046">
    <property type="entry name" value="DAGKc"/>
    <property type="match status" value="1"/>
</dbReference>
<comment type="function">
    <text evidence="11">Probably phosphorylates lipids; the in vivo substrate is unknown.</text>
</comment>
<keyword evidence="3 11" id="KW-0479">Metal-binding</keyword>
<dbReference type="InterPro" id="IPR022433">
    <property type="entry name" value="Lip_kinase_YegS"/>
</dbReference>
<keyword evidence="11" id="KW-0963">Cytoplasm</keyword>
<evidence type="ECO:0000256" key="8">
    <source>
        <dbReference type="ARBA" id="ARBA00023098"/>
    </source>
</evidence>
<evidence type="ECO:0000256" key="5">
    <source>
        <dbReference type="ARBA" id="ARBA00022777"/>
    </source>
</evidence>
<dbReference type="InterPro" id="IPR045540">
    <property type="entry name" value="YegS/DAGK_C"/>
</dbReference>
<dbReference type="PANTHER" id="PTHR12358:SF106">
    <property type="entry name" value="LIPID KINASE YEGS"/>
    <property type="match status" value="1"/>
</dbReference>
<dbReference type="Proteomes" id="UP000521199">
    <property type="component" value="Unassembled WGS sequence"/>
</dbReference>
<evidence type="ECO:0000313" key="14">
    <source>
        <dbReference type="Proteomes" id="UP000521199"/>
    </source>
</evidence>
<dbReference type="GO" id="GO:0005886">
    <property type="term" value="C:plasma membrane"/>
    <property type="evidence" value="ECO:0007669"/>
    <property type="project" value="TreeGrafter"/>
</dbReference>
<reference evidence="13 14" key="1">
    <citation type="submission" date="2020-08" db="EMBL/GenBank/DDBJ databases">
        <title>Genomic Encyclopedia of Type Strains, Phase IV (KMG-IV): sequencing the most valuable type-strain genomes for metagenomic binning, comparative biology and taxonomic classification.</title>
        <authorList>
            <person name="Goeker M."/>
        </authorList>
    </citation>
    <scope>NUCLEOTIDE SEQUENCE [LARGE SCALE GENOMIC DNA]</scope>
    <source>
        <strain evidence="13 14">DSM 24163</strain>
    </source>
</reference>
<keyword evidence="2 11" id="KW-0808">Transferase</keyword>
<feature type="binding site" evidence="11">
    <location>
        <begin position="64"/>
        <end position="70"/>
    </location>
    <ligand>
        <name>ATP</name>
        <dbReference type="ChEBI" id="CHEBI:30616"/>
    </ligand>
</feature>
<feature type="binding site" evidence="11">
    <location>
        <position position="38"/>
    </location>
    <ligand>
        <name>ATP</name>
        <dbReference type="ChEBI" id="CHEBI:30616"/>
    </ligand>
</feature>
<keyword evidence="10 11" id="KW-1208">Phospholipid metabolism</keyword>
<evidence type="ECO:0000256" key="3">
    <source>
        <dbReference type="ARBA" id="ARBA00022723"/>
    </source>
</evidence>
<keyword evidence="4 11" id="KW-0547">Nucleotide-binding</keyword>
<evidence type="ECO:0000256" key="2">
    <source>
        <dbReference type="ARBA" id="ARBA00022679"/>
    </source>
</evidence>
<dbReference type="Gene3D" id="3.40.50.10330">
    <property type="entry name" value="Probable inorganic polyphosphate/atp-NAD kinase, domain 1"/>
    <property type="match status" value="1"/>
</dbReference>
<comment type="cofactor">
    <cofactor evidence="11">
        <name>Mg(2+)</name>
        <dbReference type="ChEBI" id="CHEBI:18420"/>
    </cofactor>
    <cofactor evidence="11">
        <name>Ca(2+)</name>
        <dbReference type="ChEBI" id="CHEBI:29108"/>
    </cofactor>
    <text evidence="11">Binds 1 Mg(2+) ion per subunit. Ca(2+) may be able to substitute.</text>
</comment>
<feature type="active site" description="Proton acceptor" evidence="11">
    <location>
        <position position="280"/>
    </location>
</feature>
<keyword evidence="14" id="KW-1185">Reference proteome</keyword>
<dbReference type="GO" id="GO:0001727">
    <property type="term" value="F:lipid kinase activity"/>
    <property type="evidence" value="ECO:0007669"/>
    <property type="project" value="UniProtKB-UniRule"/>
</dbReference>
<dbReference type="GO" id="GO:0005737">
    <property type="term" value="C:cytoplasm"/>
    <property type="evidence" value="ECO:0007669"/>
    <property type="project" value="UniProtKB-SubCell"/>
</dbReference>
<evidence type="ECO:0000256" key="10">
    <source>
        <dbReference type="ARBA" id="ARBA00023264"/>
    </source>
</evidence>
<evidence type="ECO:0000256" key="1">
    <source>
        <dbReference type="ARBA" id="ARBA00022516"/>
    </source>
</evidence>
<dbReference type="Pfam" id="PF19279">
    <property type="entry name" value="YegS_C"/>
    <property type="match status" value="1"/>
</dbReference>
<organism evidence="13 14">
    <name type="scientific">Chiayiivirga flava</name>
    <dbReference type="NCBI Taxonomy" id="659595"/>
    <lineage>
        <taxon>Bacteria</taxon>
        <taxon>Pseudomonadati</taxon>
        <taxon>Pseudomonadota</taxon>
        <taxon>Gammaproteobacteria</taxon>
        <taxon>Lysobacterales</taxon>
        <taxon>Lysobacteraceae</taxon>
        <taxon>Chiayiivirga</taxon>
    </lineage>
</organism>
<evidence type="ECO:0000256" key="11">
    <source>
        <dbReference type="HAMAP-Rule" id="MF_01377"/>
    </source>
</evidence>
<evidence type="ECO:0000256" key="6">
    <source>
        <dbReference type="ARBA" id="ARBA00022840"/>
    </source>
</evidence>
<dbReference type="RefSeq" id="WP_183962267.1">
    <property type="nucleotide sequence ID" value="NZ_JACHHP010000007.1"/>
</dbReference>
<keyword evidence="8 11" id="KW-0443">Lipid metabolism</keyword>
<evidence type="ECO:0000259" key="12">
    <source>
        <dbReference type="PROSITE" id="PS50146"/>
    </source>
</evidence>
<dbReference type="InterPro" id="IPR017438">
    <property type="entry name" value="ATP-NAD_kinase_N"/>
</dbReference>
<dbReference type="Gene3D" id="2.60.200.40">
    <property type="match status" value="1"/>
</dbReference>
<keyword evidence="6 11" id="KW-0067">ATP-binding</keyword>
<keyword evidence="7 11" id="KW-0460">Magnesium</keyword>
<dbReference type="AlphaFoldDB" id="A0A7W8D8A6"/>
<dbReference type="HAMAP" id="MF_01377">
    <property type="entry name" value="YegS"/>
    <property type="match status" value="1"/>
</dbReference>
<dbReference type="InterPro" id="IPR016064">
    <property type="entry name" value="NAD/diacylglycerol_kinase_sf"/>
</dbReference>
<feature type="binding site" evidence="11">
    <location>
        <position position="95"/>
    </location>
    <ligand>
        <name>ATP</name>
        <dbReference type="ChEBI" id="CHEBI:30616"/>
    </ligand>
</feature>
<dbReference type="EC" id="2.7.1.-" evidence="11"/>
<comment type="caution">
    <text evidence="11">Lacks conserved residue(s) required for the propagation of feature annotation.</text>
</comment>
<dbReference type="PROSITE" id="PS50146">
    <property type="entry name" value="DAGK"/>
    <property type="match status" value="1"/>
</dbReference>
<dbReference type="PANTHER" id="PTHR12358">
    <property type="entry name" value="SPHINGOSINE KINASE"/>
    <property type="match status" value="1"/>
</dbReference>
<dbReference type="InterPro" id="IPR005218">
    <property type="entry name" value="Diacylglycerol/lipid_kinase"/>
</dbReference>
<dbReference type="InterPro" id="IPR050187">
    <property type="entry name" value="Lipid_Phosphate_FormReg"/>
</dbReference>
<proteinExistence type="inferred from homology"/>
<evidence type="ECO:0000256" key="4">
    <source>
        <dbReference type="ARBA" id="ARBA00022741"/>
    </source>
</evidence>
<evidence type="ECO:0000256" key="9">
    <source>
        <dbReference type="ARBA" id="ARBA00023209"/>
    </source>
</evidence>
<dbReference type="EMBL" id="JACHHP010000007">
    <property type="protein sequence ID" value="MBB5209710.1"/>
    <property type="molecule type" value="Genomic_DNA"/>
</dbReference>
<dbReference type="InterPro" id="IPR001206">
    <property type="entry name" value="Diacylglycerol_kinase_cat_dom"/>
</dbReference>
<accession>A0A7W8D8A6</accession>
<feature type="domain" description="DAGKc" evidence="12">
    <location>
        <begin position="1"/>
        <end position="133"/>
    </location>
</feature>
<sequence length="313" mass="32281">MTTSLRLILNGKSAGDEAVRAAVLAERQRGTAIDVRVTWEHGDAARYVAEAIDDGIGTLVAAGGDGTVNEVCTALAATERGADALPAVGLLPLGTANDFATACGIPDEPDAALALLRAAPAVPVDLLRVTIDGGPPRWCVNVATGGFGAEVTAETDPALKKALGGAAYFITGLTRFASMRAAAGRFRGPDFRWEGEFLVLAIANGRQAGGGHVLAPDANIDNGLFDLTIVPPPGEGGLGAVLGALLTQGREQMIENAVRARLPWLELEADAGLALNLDGEPNEVSHLRVDIAPARVRMHLPPTCPLLRGAAND</sequence>
<dbReference type="Pfam" id="PF00781">
    <property type="entry name" value="DAGK_cat"/>
    <property type="match status" value="1"/>
</dbReference>
<comment type="similarity">
    <text evidence="11">Belongs to the diacylglycerol/lipid kinase family. YegS lipid kinase subfamily.</text>
</comment>
<keyword evidence="9 11" id="KW-0594">Phospholipid biosynthesis</keyword>
<protein>
    <recommendedName>
        <fullName evidence="11">Probable lipid kinase YegS-like</fullName>
        <ecNumber evidence="11">2.7.1.-</ecNumber>
    </recommendedName>
</protein>
<dbReference type="NCBIfam" id="TIGR00147">
    <property type="entry name" value="YegS/Rv2252/BmrU family lipid kinase"/>
    <property type="match status" value="1"/>
</dbReference>
<keyword evidence="5 11" id="KW-0418">Kinase</keyword>
<gene>
    <name evidence="13" type="ORF">HNQ52_003282</name>
</gene>
<comment type="subcellular location">
    <subcellularLocation>
        <location evidence="11">Cytoplasm</location>
    </subcellularLocation>
</comment>
<feature type="binding site" evidence="11">
    <location>
        <position position="224"/>
    </location>
    <ligand>
        <name>Mg(2+)</name>
        <dbReference type="ChEBI" id="CHEBI:18420"/>
    </ligand>
</feature>
<dbReference type="SUPFAM" id="SSF111331">
    <property type="entry name" value="NAD kinase/diacylglycerol kinase-like"/>
    <property type="match status" value="1"/>
</dbReference>
<dbReference type="NCBIfam" id="NF009602">
    <property type="entry name" value="PRK13054.1"/>
    <property type="match status" value="1"/>
</dbReference>
<name>A0A7W8D8A6_9GAMM</name>
<dbReference type="NCBIfam" id="TIGR03702">
    <property type="entry name" value="lip_kinase_YegS"/>
    <property type="match status" value="1"/>
</dbReference>
<evidence type="ECO:0000256" key="7">
    <source>
        <dbReference type="ARBA" id="ARBA00022842"/>
    </source>
</evidence>
<dbReference type="GO" id="GO:0005524">
    <property type="term" value="F:ATP binding"/>
    <property type="evidence" value="ECO:0007669"/>
    <property type="project" value="UniProtKB-UniRule"/>
</dbReference>
<keyword evidence="1 11" id="KW-0444">Lipid biosynthesis</keyword>
<comment type="caution">
    <text evidence="13">The sequence shown here is derived from an EMBL/GenBank/DDBJ whole genome shotgun (WGS) entry which is preliminary data.</text>
</comment>
<dbReference type="GO" id="GO:0000287">
    <property type="term" value="F:magnesium ion binding"/>
    <property type="evidence" value="ECO:0007669"/>
    <property type="project" value="UniProtKB-UniRule"/>
</dbReference>